<protein>
    <submittedName>
        <fullName evidence="1">Uncharacterized protein</fullName>
    </submittedName>
</protein>
<dbReference type="Proteomes" id="UP000001299">
    <property type="component" value="Plasmid pCY360"/>
</dbReference>
<keyword evidence="1" id="KW-0614">Plasmid</keyword>
<keyword evidence="2" id="KW-1185">Reference proteome</keyword>
<evidence type="ECO:0000313" key="2">
    <source>
        <dbReference type="Proteomes" id="UP000001299"/>
    </source>
</evidence>
<dbReference type="RefSeq" id="WP_013282669.1">
    <property type="nucleotide sequence ID" value="NC_014389.1"/>
</dbReference>
<dbReference type="AlphaFoldDB" id="E0S3N7"/>
<proteinExistence type="predicted"/>
<geneLocation type="plasmid" evidence="1 2">
    <name>pCY360</name>
</geneLocation>
<organism evidence="1 2">
    <name type="scientific">Butyrivibrio proteoclasticus (strain ATCC 51982 / DSM 14932 / B316)</name>
    <name type="common">Clostridium proteoclasticum</name>
    <dbReference type="NCBI Taxonomy" id="515622"/>
    <lineage>
        <taxon>Bacteria</taxon>
        <taxon>Bacillati</taxon>
        <taxon>Bacillota</taxon>
        <taxon>Clostridia</taxon>
        <taxon>Lachnospirales</taxon>
        <taxon>Lachnospiraceae</taxon>
        <taxon>Butyrivibrio</taxon>
    </lineage>
</organism>
<dbReference type="KEGG" id="bpb:bpr_II079"/>
<evidence type="ECO:0000313" key="1">
    <source>
        <dbReference type="EMBL" id="ADL36019.1"/>
    </source>
</evidence>
<reference evidence="1 2" key="1">
    <citation type="journal article" date="2010" name="PLoS ONE">
        <title>The glycobiome of the rumen bacterium Butyrivibrio proteoclasticus B316(T) highlights adaptation to a polysaccharide-rich environment.</title>
        <authorList>
            <person name="Kelly W.J."/>
            <person name="Leahy S.C."/>
            <person name="Altermann E."/>
            <person name="Yeoman C.J."/>
            <person name="Dunne J.C."/>
            <person name="Kong Z."/>
            <person name="Pacheco D.M."/>
            <person name="Li D."/>
            <person name="Noel S.J."/>
            <person name="Moon C.D."/>
            <person name="Cookson A.L."/>
            <person name="Attwood G.T."/>
        </authorList>
    </citation>
    <scope>NUCLEOTIDE SEQUENCE [LARGE SCALE GENOMIC DNA]</scope>
    <source>
        <strain evidence="2">ATCC 51982 / DSM 14932 / B316</strain>
        <plasmid evidence="2">Plasmid pCY360</plasmid>
    </source>
</reference>
<gene>
    <name evidence="1" type="ordered locus">bpr_II079</name>
</gene>
<dbReference type="HOGENOM" id="CLU_857076_0_0_9"/>
<dbReference type="EMBL" id="CP001812">
    <property type="protein sequence ID" value="ADL36019.1"/>
    <property type="molecule type" value="Genomic_DNA"/>
</dbReference>
<name>E0S3N7_BUTPB</name>
<sequence length="324" mass="37448">MNNDFKNDFIDFDAFTTEESVITGYKFAGLLTKCLIDKNIVESRADVKRRNYIDVTELDFDNLRQELFKNALVEYDQWLSYIPPFEHGTLRAKHGWYITWDIKEINLEDKTFRIRFCRYGFNEGNWYARGTWESLISATYEDGNGGVGGDIVWKTDFMNDIQAITESEFLQHADPMLQEQYLRLYRNRMEKAKEIYTLGGKYADDYDKASSAALSMTHIVNVLLALNNNKTSVKKKSGENIKSVYQSSDNRRIRTLNGISFVSDKAPKAHTEQSIRKYTCASWVVRSHIRKTKTGKTAFVKEHVNKRKNMNAAALQCASIKVVN</sequence>
<accession>E0S3N7</accession>